<evidence type="ECO:0000256" key="4">
    <source>
        <dbReference type="ARBA" id="ARBA00022475"/>
    </source>
</evidence>
<dbReference type="Gene3D" id="3.40.50.720">
    <property type="entry name" value="NAD(P)-binding Rossmann-like Domain"/>
    <property type="match status" value="1"/>
</dbReference>
<accession>A0ABU9YND6</accession>
<dbReference type="PANTHER" id="PTHR32507:SF0">
    <property type="entry name" value="NA(+)_H(+) ANTIPORTER 2-RELATED"/>
    <property type="match status" value="1"/>
</dbReference>
<dbReference type="Proteomes" id="UP001413721">
    <property type="component" value="Unassembled WGS sequence"/>
</dbReference>
<protein>
    <submittedName>
        <fullName evidence="13">Sodium:proton antiporter</fullName>
    </submittedName>
</protein>
<feature type="transmembrane region" description="Helical" evidence="10">
    <location>
        <begin position="272"/>
        <end position="289"/>
    </location>
</feature>
<name>A0ABU9YND6_9PROT</name>
<evidence type="ECO:0000256" key="7">
    <source>
        <dbReference type="ARBA" id="ARBA00023065"/>
    </source>
</evidence>
<keyword evidence="7" id="KW-0406">Ion transport</keyword>
<dbReference type="InterPro" id="IPR038770">
    <property type="entry name" value="Na+/solute_symporter_sf"/>
</dbReference>
<evidence type="ECO:0000259" key="11">
    <source>
        <dbReference type="Pfam" id="PF00999"/>
    </source>
</evidence>
<evidence type="ECO:0000256" key="8">
    <source>
        <dbReference type="ARBA" id="ARBA00023136"/>
    </source>
</evidence>
<dbReference type="Gene3D" id="1.20.1530.20">
    <property type="match status" value="1"/>
</dbReference>
<dbReference type="Pfam" id="PF00999">
    <property type="entry name" value="Na_H_Exchanger"/>
    <property type="match status" value="1"/>
</dbReference>
<evidence type="ECO:0000256" key="1">
    <source>
        <dbReference type="ARBA" id="ARBA00004651"/>
    </source>
</evidence>
<dbReference type="Pfam" id="PF02254">
    <property type="entry name" value="TrkA_N"/>
    <property type="match status" value="1"/>
</dbReference>
<feature type="transmembrane region" description="Helical" evidence="10">
    <location>
        <begin position="189"/>
        <end position="210"/>
    </location>
</feature>
<feature type="transmembrane region" description="Helical" evidence="10">
    <location>
        <begin position="222"/>
        <end position="239"/>
    </location>
</feature>
<evidence type="ECO:0000256" key="9">
    <source>
        <dbReference type="SAM" id="MobiDB-lite"/>
    </source>
</evidence>
<feature type="domain" description="RCK N-terminal" evidence="12">
    <location>
        <begin position="402"/>
        <end position="482"/>
    </location>
</feature>
<evidence type="ECO:0000313" key="14">
    <source>
        <dbReference type="Proteomes" id="UP001413721"/>
    </source>
</evidence>
<evidence type="ECO:0000256" key="10">
    <source>
        <dbReference type="SAM" id="Phobius"/>
    </source>
</evidence>
<feature type="compositionally biased region" description="Acidic residues" evidence="9">
    <location>
        <begin position="602"/>
        <end position="619"/>
    </location>
</feature>
<feature type="transmembrane region" description="Helical" evidence="10">
    <location>
        <begin position="364"/>
        <end position="383"/>
    </location>
</feature>
<feature type="transmembrane region" description="Helical" evidence="10">
    <location>
        <begin position="117"/>
        <end position="137"/>
    </location>
</feature>
<reference evidence="13 14" key="1">
    <citation type="submission" date="2024-03" db="EMBL/GenBank/DDBJ databases">
        <title>High-quality draft genome sequencing of Tistrella sp. BH-R2-4.</title>
        <authorList>
            <person name="Dong C."/>
        </authorList>
    </citation>
    <scope>NUCLEOTIDE SEQUENCE [LARGE SCALE GENOMIC DNA]</scope>
    <source>
        <strain evidence="13 14">BH-R2-4</strain>
    </source>
</reference>
<feature type="transmembrane region" description="Helical" evidence="10">
    <location>
        <begin position="333"/>
        <end position="352"/>
    </location>
</feature>
<gene>
    <name evidence="13" type="ORF">WG926_18570</name>
</gene>
<evidence type="ECO:0000256" key="2">
    <source>
        <dbReference type="ARBA" id="ARBA00022448"/>
    </source>
</evidence>
<dbReference type="PANTHER" id="PTHR32507">
    <property type="entry name" value="NA(+)/H(+) ANTIPORTER 1"/>
    <property type="match status" value="1"/>
</dbReference>
<feature type="transmembrane region" description="Helical" evidence="10">
    <location>
        <begin position="301"/>
        <end position="321"/>
    </location>
</feature>
<evidence type="ECO:0000256" key="3">
    <source>
        <dbReference type="ARBA" id="ARBA00022449"/>
    </source>
</evidence>
<organism evidence="13 14">
    <name type="scientific">Tistrella arctica</name>
    <dbReference type="NCBI Taxonomy" id="3133430"/>
    <lineage>
        <taxon>Bacteria</taxon>
        <taxon>Pseudomonadati</taxon>
        <taxon>Pseudomonadota</taxon>
        <taxon>Alphaproteobacteria</taxon>
        <taxon>Geminicoccales</taxon>
        <taxon>Geminicoccaceae</taxon>
        <taxon>Tistrella</taxon>
    </lineage>
</organism>
<keyword evidence="4" id="KW-1003">Cell membrane</keyword>
<keyword evidence="8 10" id="KW-0472">Membrane</keyword>
<keyword evidence="14" id="KW-1185">Reference proteome</keyword>
<feature type="region of interest" description="Disordered" evidence="9">
    <location>
        <begin position="591"/>
        <end position="619"/>
    </location>
</feature>
<evidence type="ECO:0000313" key="13">
    <source>
        <dbReference type="EMBL" id="MEN2990323.1"/>
    </source>
</evidence>
<feature type="transmembrane region" description="Helical" evidence="10">
    <location>
        <begin position="30"/>
        <end position="47"/>
    </location>
</feature>
<keyword evidence="6 10" id="KW-1133">Transmembrane helix</keyword>
<dbReference type="EMBL" id="JBBKTW010000007">
    <property type="protein sequence ID" value="MEN2990323.1"/>
    <property type="molecule type" value="Genomic_DNA"/>
</dbReference>
<dbReference type="InterPro" id="IPR003148">
    <property type="entry name" value="RCK_N"/>
</dbReference>
<comment type="subcellular location">
    <subcellularLocation>
        <location evidence="1">Cell membrane</location>
        <topology evidence="1">Multi-pass membrane protein</topology>
    </subcellularLocation>
</comment>
<feature type="transmembrane region" description="Helical" evidence="10">
    <location>
        <begin position="6"/>
        <end position="23"/>
    </location>
</feature>
<keyword evidence="3" id="KW-0050">Antiport</keyword>
<feature type="transmembrane region" description="Helical" evidence="10">
    <location>
        <begin position="158"/>
        <end position="177"/>
    </location>
</feature>
<dbReference type="InterPro" id="IPR006153">
    <property type="entry name" value="Cation/H_exchanger_TM"/>
</dbReference>
<evidence type="ECO:0000256" key="6">
    <source>
        <dbReference type="ARBA" id="ARBA00022989"/>
    </source>
</evidence>
<comment type="caution">
    <text evidence="13">The sequence shown here is derived from an EMBL/GenBank/DDBJ whole genome shotgun (WGS) entry which is preliminary data.</text>
</comment>
<proteinExistence type="predicted"/>
<feature type="transmembrane region" description="Helical" evidence="10">
    <location>
        <begin position="91"/>
        <end position="111"/>
    </location>
</feature>
<keyword evidence="2" id="KW-0813">Transport</keyword>
<evidence type="ECO:0000259" key="12">
    <source>
        <dbReference type="Pfam" id="PF02254"/>
    </source>
</evidence>
<dbReference type="SUPFAM" id="SSF51735">
    <property type="entry name" value="NAD(P)-binding Rossmann-fold domains"/>
    <property type="match status" value="1"/>
</dbReference>
<keyword evidence="5 10" id="KW-0812">Transmembrane</keyword>
<evidence type="ECO:0000256" key="5">
    <source>
        <dbReference type="ARBA" id="ARBA00022692"/>
    </source>
</evidence>
<feature type="transmembrane region" description="Helical" evidence="10">
    <location>
        <begin position="59"/>
        <end position="79"/>
    </location>
</feature>
<feature type="domain" description="Cation/H+ exchanger transmembrane" evidence="11">
    <location>
        <begin position="17"/>
        <end position="389"/>
    </location>
</feature>
<dbReference type="InterPro" id="IPR036291">
    <property type="entry name" value="NAD(P)-bd_dom_sf"/>
</dbReference>
<sequence length="619" mass="64645">MQDLVLTAAIVLSLGIAAQWLAWRFKIPAIVLLAVGGIMAGPVTGILDPHAQLGEMLEPLVAVAVAIILFEGGISLDLRELRGTASGVRRLTLVGAPVGWLAGTIAAHYVAGLSWPTAAVLGGILVVTGPTVIAPLLRQAKLDRKPAITLKWEGIVNDPLGALFAVLAYEYAIAAGPDDIGLAPALGQVALGAVLAAAVGLAAGSAIAWAFRRGHVPEFLKAPLMIGAVLACFAGTNAFVEETGLIAVTVLGVTLGNSKVAALEELRRIKEVLATILVSGVFVLLTATLNAETLAALDWRHAAYVVAVLVIVRPVTVLASLIGTGVPWSNRALLAWIAPRGIVAVAITGLFGERLVAAGYEDGALLVPLGFAVVLSTVTLHGFSLRPLARLLKLTSDAPPGFLVVGAGAWTTALAHALVKAKVPVVLADRSWARLRAARHEGLPVYHGEVLSDATEIHLDLASTSHVIAATDNDAYNTLICNHFGPDIGRSAMFQVAPQTQPVTDRHSLALGGMVPLAMAAGIDELDRRQLAGWRFSRTRITEDFTEEDYRRQRPAGSETVLVIPARGRMQMPEDTGDIAFHAGDTIIAFGPPADAPAETTTDTDTDTDADTTEADAGS</sequence>
<dbReference type="RefSeq" id="WP_345931788.1">
    <property type="nucleotide sequence ID" value="NZ_JBBKTV010000002.1"/>
</dbReference>
<feature type="compositionally biased region" description="Low complexity" evidence="9">
    <location>
        <begin position="592"/>
        <end position="601"/>
    </location>
</feature>